<gene>
    <name evidence="10" type="primary">pgk</name>
    <name evidence="14" type="ORF">D9V76_02305</name>
</gene>
<comment type="similarity">
    <text evidence="2 10 13">Belongs to the phosphoglycerate kinase family.</text>
</comment>
<dbReference type="Proteomes" id="UP000298688">
    <property type="component" value="Chromosome"/>
</dbReference>
<comment type="subunit">
    <text evidence="3 10">Monomer.</text>
</comment>
<dbReference type="GO" id="GO:0004618">
    <property type="term" value="F:phosphoglycerate kinase activity"/>
    <property type="evidence" value="ECO:0007669"/>
    <property type="project" value="UniProtKB-UniRule"/>
</dbReference>
<dbReference type="GO" id="GO:0043531">
    <property type="term" value="F:ADP binding"/>
    <property type="evidence" value="ECO:0007669"/>
    <property type="project" value="TreeGrafter"/>
</dbReference>
<comment type="subcellular location">
    <subcellularLocation>
        <location evidence="10">Cytoplasm</location>
    </subcellularLocation>
</comment>
<evidence type="ECO:0000256" key="5">
    <source>
        <dbReference type="ARBA" id="ARBA00022679"/>
    </source>
</evidence>
<keyword evidence="8 10" id="KW-0067">ATP-binding</keyword>
<dbReference type="GO" id="GO:0005524">
    <property type="term" value="F:ATP binding"/>
    <property type="evidence" value="ECO:0007669"/>
    <property type="project" value="UniProtKB-KW"/>
</dbReference>
<keyword evidence="6 10" id="KW-0547">Nucleotide-binding</keyword>
<feature type="binding site" evidence="10 12">
    <location>
        <position position="315"/>
    </location>
    <ligand>
        <name>ATP</name>
        <dbReference type="ChEBI" id="CHEBI:30616"/>
    </ligand>
</feature>
<dbReference type="OrthoDB" id="9808460at2"/>
<evidence type="ECO:0000256" key="9">
    <source>
        <dbReference type="ARBA" id="ARBA00023152"/>
    </source>
</evidence>
<feature type="binding site" evidence="10">
    <location>
        <position position="36"/>
    </location>
    <ligand>
        <name>substrate</name>
    </ligand>
</feature>
<feature type="binding site" evidence="11">
    <location>
        <position position="36"/>
    </location>
    <ligand>
        <name>(2R)-3-phosphoglycerate</name>
        <dbReference type="ChEBI" id="CHEBI:58272"/>
    </ligand>
</feature>
<protein>
    <recommendedName>
        <fullName evidence="4 10">Phosphoglycerate kinase</fullName>
        <ecNumber evidence="4 10">2.7.2.3</ecNumber>
    </recommendedName>
</protein>
<reference evidence="14 15" key="2">
    <citation type="submission" date="2019-05" db="EMBL/GenBank/DDBJ databases">
        <title>Genome evolution of the obligate endosymbiont Buchnera aphidicola.</title>
        <authorList>
            <person name="Moran N.A."/>
        </authorList>
    </citation>
    <scope>NUCLEOTIDE SEQUENCE [LARGE SCALE GENOMIC DNA]</scope>
    <source>
        <strain evidence="14 15">Rpa</strain>
    </source>
</reference>
<name>A0A4D6Y6E7_BUCRP</name>
<proteinExistence type="inferred from homology"/>
<feature type="binding site" evidence="10">
    <location>
        <position position="147"/>
    </location>
    <ligand>
        <name>substrate</name>
    </ligand>
</feature>
<evidence type="ECO:0000256" key="13">
    <source>
        <dbReference type="RuleBase" id="RU000532"/>
    </source>
</evidence>
<dbReference type="HAMAP" id="MF_00145">
    <property type="entry name" value="Phosphoglyc_kinase"/>
    <property type="match status" value="1"/>
</dbReference>
<keyword evidence="9 10" id="KW-0324">Glycolysis</keyword>
<dbReference type="PIRSF" id="PIRSF000724">
    <property type="entry name" value="Pgk"/>
    <property type="match status" value="1"/>
</dbReference>
<dbReference type="InterPro" id="IPR036043">
    <property type="entry name" value="Phosphoglycerate_kinase_sf"/>
</dbReference>
<evidence type="ECO:0000256" key="4">
    <source>
        <dbReference type="ARBA" id="ARBA00013061"/>
    </source>
</evidence>
<evidence type="ECO:0000256" key="10">
    <source>
        <dbReference type="HAMAP-Rule" id="MF_00145"/>
    </source>
</evidence>
<dbReference type="SUPFAM" id="SSF53748">
    <property type="entry name" value="Phosphoglycerate kinase"/>
    <property type="match status" value="1"/>
</dbReference>
<dbReference type="PANTHER" id="PTHR11406:SF23">
    <property type="entry name" value="PHOSPHOGLYCERATE KINASE 1, CHLOROPLASTIC-RELATED"/>
    <property type="match status" value="1"/>
</dbReference>
<dbReference type="PANTHER" id="PTHR11406">
    <property type="entry name" value="PHOSPHOGLYCERATE KINASE"/>
    <property type="match status" value="1"/>
</dbReference>
<reference evidence="14 15" key="1">
    <citation type="submission" date="2018-12" db="EMBL/GenBank/DDBJ databases">
        <authorList>
            <person name="Chong R.A."/>
        </authorList>
    </citation>
    <scope>NUCLEOTIDE SEQUENCE [LARGE SCALE GENOMIC DNA]</scope>
    <source>
        <strain evidence="14 15">Rpa</strain>
    </source>
</reference>
<dbReference type="RefSeq" id="WP_158337425.1">
    <property type="nucleotide sequence ID" value="NZ_CP034858.1"/>
</dbReference>
<dbReference type="UniPathway" id="UPA00109">
    <property type="reaction ID" value="UER00185"/>
</dbReference>
<dbReference type="EMBL" id="CP034858">
    <property type="protein sequence ID" value="QCI25077.1"/>
    <property type="molecule type" value="Genomic_DNA"/>
</dbReference>
<dbReference type="GO" id="GO:0005829">
    <property type="term" value="C:cytosol"/>
    <property type="evidence" value="ECO:0007669"/>
    <property type="project" value="TreeGrafter"/>
</dbReference>
<accession>A0A4D6Y6E7</accession>
<feature type="binding site" evidence="10">
    <location>
        <position position="114"/>
    </location>
    <ligand>
        <name>substrate</name>
    </ligand>
</feature>
<feature type="binding site" evidence="10 12">
    <location>
        <position position="198"/>
    </location>
    <ligand>
        <name>ATP</name>
        <dbReference type="ChEBI" id="CHEBI:30616"/>
    </ligand>
</feature>
<sequence>MNFRKMTELNITGKKILIRTDLNVPMQDGIIQSDARILAALPTIKMAIQKKAKIIIMSHLGRPKEGHYTQKYSLFPVFQYLRKKLKETKIYFSHNHLKKIEINSGEILVLENVRFNVGELKNDENLSKEYANLCDIFVMDAFGSSHRMQSSTYGIGKFVKIACAGPLLISEINSLKKALKNPTRPMVAIVGGAKVSTKFQVLNKLAKISDTIIVGGGIANTFLAIDNNVGKSLYEAEFILKAKKLRDEYSNIVIPIDSRVGKNFSPSEKCTIKLSSEIKKNEEIMDFGDETIKKIIKILKKAKTILWNGPVGVFEFPNFRKGTEMIAKTISENNGFSIAGGGDTLSVIDMFQIKDKISYISTGGGAFLEFIEGKKLPAIKMLEENFNKQILNNLF</sequence>
<evidence type="ECO:0000256" key="8">
    <source>
        <dbReference type="ARBA" id="ARBA00022840"/>
    </source>
</evidence>
<evidence type="ECO:0000256" key="1">
    <source>
        <dbReference type="ARBA" id="ARBA00000642"/>
    </source>
</evidence>
<evidence type="ECO:0000256" key="3">
    <source>
        <dbReference type="ARBA" id="ARBA00011245"/>
    </source>
</evidence>
<evidence type="ECO:0000256" key="12">
    <source>
        <dbReference type="PIRSR" id="PIRSR000724-2"/>
    </source>
</evidence>
<evidence type="ECO:0000313" key="14">
    <source>
        <dbReference type="EMBL" id="QCI25077.1"/>
    </source>
</evidence>
<dbReference type="AlphaFoldDB" id="A0A4D6Y6E7"/>
<feature type="binding site" evidence="11">
    <location>
        <position position="147"/>
    </location>
    <ligand>
        <name>(2R)-3-phosphoglycerate</name>
        <dbReference type="ChEBI" id="CHEBI:58272"/>
    </ligand>
</feature>
<dbReference type="InterPro" id="IPR015824">
    <property type="entry name" value="Phosphoglycerate_kinase_N"/>
</dbReference>
<comment type="pathway">
    <text evidence="10">Carbohydrate degradation; glycolysis; pyruvate from D-glyceraldehyde 3-phosphate: step 2/5.</text>
</comment>
<organism evidence="14 15">
    <name type="scientific">Buchnera aphidicola subsp. Rhopalosiphum padi</name>
    <dbReference type="NCBI Taxonomy" id="98793"/>
    <lineage>
        <taxon>Bacteria</taxon>
        <taxon>Pseudomonadati</taxon>
        <taxon>Pseudomonadota</taxon>
        <taxon>Gammaproteobacteria</taxon>
        <taxon>Enterobacterales</taxon>
        <taxon>Erwiniaceae</taxon>
        <taxon>Buchnera</taxon>
    </lineage>
</organism>
<dbReference type="EC" id="2.7.2.3" evidence="4 10"/>
<comment type="caution">
    <text evidence="10">Lacks conserved residue(s) required for the propagation of feature annotation.</text>
</comment>
<evidence type="ECO:0000256" key="7">
    <source>
        <dbReference type="ARBA" id="ARBA00022777"/>
    </source>
</evidence>
<dbReference type="GO" id="GO:0006096">
    <property type="term" value="P:glycolytic process"/>
    <property type="evidence" value="ECO:0007669"/>
    <property type="project" value="UniProtKB-UniRule"/>
</dbReference>
<feature type="binding site" evidence="10 11">
    <location>
        <begin position="59"/>
        <end position="62"/>
    </location>
    <ligand>
        <name>substrate</name>
    </ligand>
</feature>
<evidence type="ECO:0000256" key="6">
    <source>
        <dbReference type="ARBA" id="ARBA00022741"/>
    </source>
</evidence>
<keyword evidence="5 10" id="KW-0808">Transferase</keyword>
<feature type="binding site" evidence="10 11">
    <location>
        <begin position="21"/>
        <end position="23"/>
    </location>
    <ligand>
        <name>substrate</name>
    </ligand>
</feature>
<dbReference type="Gene3D" id="3.40.50.1260">
    <property type="entry name" value="Phosphoglycerate kinase, N-terminal domain"/>
    <property type="match status" value="2"/>
</dbReference>
<dbReference type="InterPro" id="IPR001576">
    <property type="entry name" value="Phosphoglycerate_kinase"/>
</dbReference>
<dbReference type="FunFam" id="3.40.50.1260:FF:000001">
    <property type="entry name" value="Phosphoglycerate kinase"/>
    <property type="match status" value="1"/>
</dbReference>
<dbReference type="GO" id="GO:0006094">
    <property type="term" value="P:gluconeogenesis"/>
    <property type="evidence" value="ECO:0007669"/>
    <property type="project" value="TreeGrafter"/>
</dbReference>
<evidence type="ECO:0000256" key="2">
    <source>
        <dbReference type="ARBA" id="ARBA00008982"/>
    </source>
</evidence>
<comment type="catalytic activity">
    <reaction evidence="1 10 13">
        <text>(2R)-3-phosphoglycerate + ATP = (2R)-3-phospho-glyceroyl phosphate + ADP</text>
        <dbReference type="Rhea" id="RHEA:14801"/>
        <dbReference type="ChEBI" id="CHEBI:30616"/>
        <dbReference type="ChEBI" id="CHEBI:57604"/>
        <dbReference type="ChEBI" id="CHEBI:58272"/>
        <dbReference type="ChEBI" id="CHEBI:456216"/>
        <dbReference type="EC" id="2.7.2.3"/>
    </reaction>
</comment>
<evidence type="ECO:0000256" key="11">
    <source>
        <dbReference type="PIRSR" id="PIRSR000724-1"/>
    </source>
</evidence>
<feature type="binding site" evidence="11">
    <location>
        <position position="114"/>
    </location>
    <ligand>
        <name>(2R)-3-phosphoglycerate</name>
        <dbReference type="ChEBI" id="CHEBI:58272"/>
    </ligand>
</feature>
<dbReference type="PRINTS" id="PR00477">
    <property type="entry name" value="PHGLYCKINASE"/>
</dbReference>
<dbReference type="Pfam" id="PF00162">
    <property type="entry name" value="PGK"/>
    <property type="match status" value="1"/>
</dbReference>
<keyword evidence="7 10" id="KW-0418">Kinase</keyword>
<feature type="binding site" evidence="10 12">
    <location>
        <begin position="341"/>
        <end position="344"/>
    </location>
    <ligand>
        <name>ATP</name>
        <dbReference type="ChEBI" id="CHEBI:30616"/>
    </ligand>
</feature>
<evidence type="ECO:0000313" key="15">
    <source>
        <dbReference type="Proteomes" id="UP000298688"/>
    </source>
</evidence>
<keyword evidence="10" id="KW-0963">Cytoplasm</keyword>